<dbReference type="Proteomes" id="UP001152885">
    <property type="component" value="Unassembled WGS sequence"/>
</dbReference>
<name>A0A9W4TTP3_9ASCO</name>
<gene>
    <name evidence="1" type="ORF">CANVERA_P2641</name>
</gene>
<keyword evidence="2" id="KW-1185">Reference proteome</keyword>
<dbReference type="EMBL" id="CANTUO010000002">
    <property type="protein sequence ID" value="CAI5758128.1"/>
    <property type="molecule type" value="Genomic_DNA"/>
</dbReference>
<proteinExistence type="predicted"/>
<dbReference type="AlphaFoldDB" id="A0A9W4TTP3"/>
<evidence type="ECO:0000313" key="2">
    <source>
        <dbReference type="Proteomes" id="UP001152885"/>
    </source>
</evidence>
<comment type="caution">
    <text evidence="1">The sequence shown here is derived from an EMBL/GenBank/DDBJ whole genome shotgun (WGS) entry which is preliminary data.</text>
</comment>
<dbReference type="PANTHER" id="PTHR37948">
    <property type="entry name" value="ZGC:113208"/>
    <property type="match status" value="1"/>
</dbReference>
<dbReference type="PANTHER" id="PTHR37948:SF1">
    <property type="entry name" value="BLL5189 PROTEIN"/>
    <property type="match status" value="1"/>
</dbReference>
<sequence>MRPLKEFKVGTTIKVKDRMQKDYSYKLKKEQGSKADDFNDDNFEPHLTPEEMLKEGVFEGKYLNDCEEELPKEWFENSKDKRVKIGDKPNVALNRFKIKSRQSLVIWRENSWIMGNDPRGWFQWYCRYWLGRRCDDDQFQKKRWRAFKRHHGQVKKNCKKGDFNCRPKQRQALLQWAYDPFV</sequence>
<accession>A0A9W4TTP3</accession>
<dbReference type="OrthoDB" id="4850at2759"/>
<evidence type="ECO:0000313" key="1">
    <source>
        <dbReference type="EMBL" id="CAI5758128.1"/>
    </source>
</evidence>
<organism evidence="1 2">
    <name type="scientific">Candida verbasci</name>
    <dbReference type="NCBI Taxonomy" id="1227364"/>
    <lineage>
        <taxon>Eukaryota</taxon>
        <taxon>Fungi</taxon>
        <taxon>Dikarya</taxon>
        <taxon>Ascomycota</taxon>
        <taxon>Saccharomycotina</taxon>
        <taxon>Pichiomycetes</taxon>
        <taxon>Debaryomycetaceae</taxon>
        <taxon>Candida/Lodderomyces clade</taxon>
        <taxon>Candida</taxon>
    </lineage>
</organism>
<reference evidence="1" key="1">
    <citation type="submission" date="2022-12" db="EMBL/GenBank/DDBJ databases">
        <authorList>
            <person name="Brejova B."/>
        </authorList>
    </citation>
    <scope>NUCLEOTIDE SEQUENCE</scope>
</reference>
<protein>
    <submittedName>
        <fullName evidence="1">Uncharacterized protein</fullName>
    </submittedName>
</protein>